<accession>A0A1Y2JYK3</accession>
<name>A0A1Y2JYK3_BRAJP</name>
<protein>
    <recommendedName>
        <fullName evidence="4">MFS transporter</fullName>
    </recommendedName>
</protein>
<feature type="non-terminal residue" evidence="2">
    <location>
        <position position="1"/>
    </location>
</feature>
<feature type="transmembrane region" description="Helical" evidence="1">
    <location>
        <begin position="14"/>
        <end position="34"/>
    </location>
</feature>
<keyword evidence="1" id="KW-0472">Membrane</keyword>
<gene>
    <name evidence="2" type="ORF">BSZ19_00145</name>
</gene>
<dbReference type="EMBL" id="NAFL01000039">
    <property type="protein sequence ID" value="OSJ37241.1"/>
    <property type="molecule type" value="Genomic_DNA"/>
</dbReference>
<dbReference type="RefSeq" id="WP_201266075.1">
    <property type="nucleotide sequence ID" value="NZ_NAFL01000039.1"/>
</dbReference>
<keyword evidence="1" id="KW-0812">Transmembrane</keyword>
<comment type="caution">
    <text evidence="2">The sequence shown here is derived from an EMBL/GenBank/DDBJ whole genome shotgun (WGS) entry which is preliminary data.</text>
</comment>
<reference evidence="2 3" key="1">
    <citation type="submission" date="2017-03" db="EMBL/GenBank/DDBJ databases">
        <title>Whole genome sequences of fourteen strains of Bradyrhizobium canariense and one strain of Bradyrhizobium japonicum isolated from Lupinus (Papilionoideae: Genisteae) species in Algeria.</title>
        <authorList>
            <person name="Crovadore J."/>
            <person name="Chekireb D."/>
            <person name="Brachmann A."/>
            <person name="Chablais R."/>
            <person name="Cochard B."/>
            <person name="Lefort F."/>
        </authorList>
    </citation>
    <scope>NUCLEOTIDE SEQUENCE [LARGE SCALE GENOMIC DNA]</scope>
    <source>
        <strain evidence="2 3">UBMA197</strain>
    </source>
</reference>
<sequence length="136" mass="14252">VYARLVRADLALDLLNFLFLGLIALLPLATELLWEQRGRQAVPVYVSLVAAIGVAMGVAWTHAAFVGRLTEPMSVAERAFVLVGLGLLPGLVCGLAFASLVQPAFAILFSPLVGGLSLQGRRMRASAVQAAPAEAA</sequence>
<evidence type="ECO:0000313" key="2">
    <source>
        <dbReference type="EMBL" id="OSJ37241.1"/>
    </source>
</evidence>
<feature type="transmembrane region" description="Helical" evidence="1">
    <location>
        <begin position="41"/>
        <end position="60"/>
    </location>
</feature>
<proteinExistence type="predicted"/>
<evidence type="ECO:0008006" key="4">
    <source>
        <dbReference type="Google" id="ProtNLM"/>
    </source>
</evidence>
<organism evidence="2 3">
    <name type="scientific">Bradyrhizobium japonicum</name>
    <dbReference type="NCBI Taxonomy" id="375"/>
    <lineage>
        <taxon>Bacteria</taxon>
        <taxon>Pseudomonadati</taxon>
        <taxon>Pseudomonadota</taxon>
        <taxon>Alphaproteobacteria</taxon>
        <taxon>Hyphomicrobiales</taxon>
        <taxon>Nitrobacteraceae</taxon>
        <taxon>Bradyrhizobium</taxon>
    </lineage>
</organism>
<dbReference type="Proteomes" id="UP000193335">
    <property type="component" value="Unassembled WGS sequence"/>
</dbReference>
<feature type="transmembrane region" description="Helical" evidence="1">
    <location>
        <begin position="80"/>
        <end position="113"/>
    </location>
</feature>
<dbReference type="AlphaFoldDB" id="A0A1Y2JYK3"/>
<evidence type="ECO:0000313" key="3">
    <source>
        <dbReference type="Proteomes" id="UP000193335"/>
    </source>
</evidence>
<keyword evidence="1" id="KW-1133">Transmembrane helix</keyword>
<evidence type="ECO:0000256" key="1">
    <source>
        <dbReference type="SAM" id="Phobius"/>
    </source>
</evidence>